<dbReference type="RefSeq" id="WP_096331965.1">
    <property type="nucleotide sequence ID" value="NZ_FOMX01000014.1"/>
</dbReference>
<evidence type="ECO:0000256" key="1">
    <source>
        <dbReference type="SAM" id="Phobius"/>
    </source>
</evidence>
<feature type="transmembrane region" description="Helical" evidence="1">
    <location>
        <begin position="12"/>
        <end position="35"/>
    </location>
</feature>
<keyword evidence="3" id="KW-1185">Reference proteome</keyword>
<keyword evidence="1" id="KW-1133">Transmembrane helix</keyword>
<reference evidence="3" key="1">
    <citation type="submission" date="2016-10" db="EMBL/GenBank/DDBJ databases">
        <authorList>
            <person name="Varghese N."/>
            <person name="Submissions S."/>
        </authorList>
    </citation>
    <scope>NUCLEOTIDE SEQUENCE [LARGE SCALE GENOMIC DNA]</scope>
    <source>
        <strain evidence="3">ATCC 25963</strain>
    </source>
</reference>
<name>A0A1I2AQ74_9BACT</name>
<protein>
    <submittedName>
        <fullName evidence="2">Uncharacterized protein</fullName>
    </submittedName>
</protein>
<gene>
    <name evidence="2" type="ORF">SAMN02745121_04313</name>
</gene>
<dbReference type="Proteomes" id="UP000199400">
    <property type="component" value="Unassembled WGS sequence"/>
</dbReference>
<evidence type="ECO:0000313" key="3">
    <source>
        <dbReference type="Proteomes" id="UP000199400"/>
    </source>
</evidence>
<feature type="transmembrane region" description="Helical" evidence="1">
    <location>
        <begin position="41"/>
        <end position="63"/>
    </location>
</feature>
<dbReference type="EMBL" id="FOMX01000014">
    <property type="protein sequence ID" value="SFE46144.1"/>
    <property type="molecule type" value="Genomic_DNA"/>
</dbReference>
<dbReference type="AlphaFoldDB" id="A0A1I2AQ74"/>
<proteinExistence type="predicted"/>
<keyword evidence="1" id="KW-0472">Membrane</keyword>
<evidence type="ECO:0000313" key="2">
    <source>
        <dbReference type="EMBL" id="SFE46144.1"/>
    </source>
</evidence>
<keyword evidence="1" id="KW-0812">Transmembrane</keyword>
<sequence>MQPTEPRRRKFLYLAAGVLASAMWFSWDAITFIPGSTSDELYWAVSNALAFLAGAAFGAAAVAR</sequence>
<organism evidence="2 3">
    <name type="scientific">Nannocystis exedens</name>
    <dbReference type="NCBI Taxonomy" id="54"/>
    <lineage>
        <taxon>Bacteria</taxon>
        <taxon>Pseudomonadati</taxon>
        <taxon>Myxococcota</taxon>
        <taxon>Polyangia</taxon>
        <taxon>Nannocystales</taxon>
        <taxon>Nannocystaceae</taxon>
        <taxon>Nannocystis</taxon>
    </lineage>
</organism>
<accession>A0A1I2AQ74</accession>